<evidence type="ECO:0000256" key="5">
    <source>
        <dbReference type="ARBA" id="ARBA00022856"/>
    </source>
</evidence>
<dbReference type="GO" id="GO:0055085">
    <property type="term" value="P:transmembrane transport"/>
    <property type="evidence" value="ECO:0007669"/>
    <property type="project" value="InterPro"/>
</dbReference>
<feature type="transmembrane region" description="Helical" evidence="10">
    <location>
        <begin position="278"/>
        <end position="299"/>
    </location>
</feature>
<dbReference type="GO" id="GO:0015031">
    <property type="term" value="P:protein transport"/>
    <property type="evidence" value="ECO:0007669"/>
    <property type="project" value="UniProtKB-KW"/>
</dbReference>
<keyword evidence="3" id="KW-1003">Cell membrane</keyword>
<evidence type="ECO:0000256" key="1">
    <source>
        <dbReference type="ARBA" id="ARBA00004651"/>
    </source>
</evidence>
<organism evidence="12 13">
    <name type="scientific">Lihuaxuella thermophila</name>
    <dbReference type="NCBI Taxonomy" id="1173111"/>
    <lineage>
        <taxon>Bacteria</taxon>
        <taxon>Bacillati</taxon>
        <taxon>Bacillota</taxon>
        <taxon>Bacilli</taxon>
        <taxon>Bacillales</taxon>
        <taxon>Thermoactinomycetaceae</taxon>
        <taxon>Lihuaxuella</taxon>
    </lineage>
</organism>
<evidence type="ECO:0000256" key="4">
    <source>
        <dbReference type="ARBA" id="ARBA00022692"/>
    </source>
</evidence>
<dbReference type="Proteomes" id="UP000199695">
    <property type="component" value="Unassembled WGS sequence"/>
</dbReference>
<evidence type="ECO:0000256" key="2">
    <source>
        <dbReference type="ARBA" id="ARBA00022448"/>
    </source>
</evidence>
<dbReference type="PROSITE" id="PS50928">
    <property type="entry name" value="ABC_TM1"/>
    <property type="match status" value="1"/>
</dbReference>
<feature type="transmembrane region" description="Helical" evidence="10">
    <location>
        <begin position="146"/>
        <end position="164"/>
    </location>
</feature>
<dbReference type="InterPro" id="IPR050366">
    <property type="entry name" value="BP-dependent_transpt_permease"/>
</dbReference>
<sequence>MSASKNLTPELFQPAMIADSAKNQLARERVGFWKDAWRRYCSNKGALIGLIIIIAIGLLAFIAPAVSSYDYQTQNVKIQNKESFYGDHIFGTDKFGRDLWTRTWYGAKISLLIAFLAAFLDLVIGVTFGGISGYFGGRVDMILQRIIEILYSIPNLIVVILLMLIFEPGIVPIAVAMAVAGWVPMARVVRAQMLKLKSQEFVLAARTLGASHGRILTKHMIPNVMGPIIIAVTFAIPTAIFFEAFLSFIGLGIRPPEASLGVLLSEGADVFQLFPYQLFWPAVVISLIMLSFNLIGDGLRDALDPRMRK</sequence>
<reference evidence="12 13" key="1">
    <citation type="submission" date="2016-10" db="EMBL/GenBank/DDBJ databases">
        <authorList>
            <person name="de Groot N.N."/>
        </authorList>
    </citation>
    <scope>NUCLEOTIDE SEQUENCE [LARGE SCALE GENOMIC DNA]</scope>
    <source>
        <strain evidence="12 13">DSM 46701</strain>
    </source>
</reference>
<keyword evidence="2 10" id="KW-0813">Transport</keyword>
<keyword evidence="6" id="KW-0653">Protein transport</keyword>
<dbReference type="InterPro" id="IPR035906">
    <property type="entry name" value="MetI-like_sf"/>
</dbReference>
<feature type="transmembrane region" description="Helical" evidence="10">
    <location>
        <begin position="109"/>
        <end position="134"/>
    </location>
</feature>
<keyword evidence="13" id="KW-1185">Reference proteome</keyword>
<feature type="transmembrane region" description="Helical" evidence="10">
    <location>
        <begin position="228"/>
        <end position="253"/>
    </location>
</feature>
<dbReference type="Gene3D" id="1.10.3720.10">
    <property type="entry name" value="MetI-like"/>
    <property type="match status" value="1"/>
</dbReference>
<dbReference type="STRING" id="1173111.SAMN05444955_11487"/>
<evidence type="ECO:0000256" key="9">
    <source>
        <dbReference type="ARBA" id="ARBA00024202"/>
    </source>
</evidence>
<feature type="transmembrane region" description="Helical" evidence="10">
    <location>
        <begin position="46"/>
        <end position="66"/>
    </location>
</feature>
<evidence type="ECO:0000256" key="3">
    <source>
        <dbReference type="ARBA" id="ARBA00022475"/>
    </source>
</evidence>
<evidence type="ECO:0000256" key="10">
    <source>
        <dbReference type="RuleBase" id="RU363032"/>
    </source>
</evidence>
<dbReference type="Pfam" id="PF12911">
    <property type="entry name" value="OppC_N"/>
    <property type="match status" value="1"/>
</dbReference>
<feature type="domain" description="ABC transmembrane type-1" evidence="11">
    <location>
        <begin position="107"/>
        <end position="296"/>
    </location>
</feature>
<evidence type="ECO:0000313" key="13">
    <source>
        <dbReference type="Proteomes" id="UP000199695"/>
    </source>
</evidence>
<dbReference type="PANTHER" id="PTHR43386:SF24">
    <property type="entry name" value="OLIGOPEPTIDE TRANSPORT SYSTEM PERMEASE PROTEIN AMID"/>
    <property type="match status" value="1"/>
</dbReference>
<comment type="similarity">
    <text evidence="9">Belongs to the binding-protein-dependent transport system permease family. OppBC subfamily.</text>
</comment>
<gene>
    <name evidence="12" type="ORF">SAMN05444955_11487</name>
</gene>
<dbReference type="InterPro" id="IPR000515">
    <property type="entry name" value="MetI-like"/>
</dbReference>
<keyword evidence="5" id="KW-0571">Peptide transport</keyword>
<keyword evidence="7 10" id="KW-1133">Transmembrane helix</keyword>
<evidence type="ECO:0000313" key="12">
    <source>
        <dbReference type="EMBL" id="SEN56887.1"/>
    </source>
</evidence>
<protein>
    <submittedName>
        <fullName evidence="12">Oligopeptide transport system permease protein</fullName>
    </submittedName>
</protein>
<feature type="transmembrane region" description="Helical" evidence="10">
    <location>
        <begin position="170"/>
        <end position="189"/>
    </location>
</feature>
<name>A0A1H8HLK9_9BACL</name>
<dbReference type="GO" id="GO:0005886">
    <property type="term" value="C:plasma membrane"/>
    <property type="evidence" value="ECO:0007669"/>
    <property type="project" value="UniProtKB-SubCell"/>
</dbReference>
<evidence type="ECO:0000256" key="8">
    <source>
        <dbReference type="ARBA" id="ARBA00023136"/>
    </source>
</evidence>
<keyword evidence="4 10" id="KW-0812">Transmembrane</keyword>
<comment type="subcellular location">
    <subcellularLocation>
        <location evidence="1 10">Cell membrane</location>
        <topology evidence="1 10">Multi-pass membrane protein</topology>
    </subcellularLocation>
</comment>
<dbReference type="Pfam" id="PF00528">
    <property type="entry name" value="BPD_transp_1"/>
    <property type="match status" value="1"/>
</dbReference>
<evidence type="ECO:0000256" key="7">
    <source>
        <dbReference type="ARBA" id="ARBA00022989"/>
    </source>
</evidence>
<dbReference type="InterPro" id="IPR025966">
    <property type="entry name" value="OppC_N"/>
</dbReference>
<dbReference type="PANTHER" id="PTHR43386">
    <property type="entry name" value="OLIGOPEPTIDE TRANSPORT SYSTEM PERMEASE PROTEIN APPC"/>
    <property type="match status" value="1"/>
</dbReference>
<accession>A0A1H8HLK9</accession>
<proteinExistence type="inferred from homology"/>
<keyword evidence="8 10" id="KW-0472">Membrane</keyword>
<evidence type="ECO:0000259" key="11">
    <source>
        <dbReference type="PROSITE" id="PS50928"/>
    </source>
</evidence>
<dbReference type="EMBL" id="FOCQ01000014">
    <property type="protein sequence ID" value="SEN56887.1"/>
    <property type="molecule type" value="Genomic_DNA"/>
</dbReference>
<evidence type="ECO:0000256" key="6">
    <source>
        <dbReference type="ARBA" id="ARBA00022927"/>
    </source>
</evidence>
<dbReference type="CDD" id="cd06261">
    <property type="entry name" value="TM_PBP2"/>
    <property type="match status" value="1"/>
</dbReference>
<dbReference type="AlphaFoldDB" id="A0A1H8HLK9"/>
<dbReference type="GO" id="GO:0015833">
    <property type="term" value="P:peptide transport"/>
    <property type="evidence" value="ECO:0007669"/>
    <property type="project" value="UniProtKB-KW"/>
</dbReference>
<dbReference type="SUPFAM" id="SSF161098">
    <property type="entry name" value="MetI-like"/>
    <property type="match status" value="1"/>
</dbReference>